<comment type="subcellular location">
    <subcellularLocation>
        <location evidence="1">Endoplasmic reticulum membrane</location>
        <topology evidence="1">Single-pass type I membrane protein</topology>
    </subcellularLocation>
</comment>
<dbReference type="InterPro" id="IPR002347">
    <property type="entry name" value="SDR_fam"/>
</dbReference>
<keyword evidence="7" id="KW-0256">Endoplasmic reticulum</keyword>
<dbReference type="InterPro" id="IPR015943">
    <property type="entry name" value="WD40/YVTN_repeat-like_dom_sf"/>
</dbReference>
<name>A0A162VEM1_DIDRA</name>
<evidence type="ECO:0000256" key="14">
    <source>
        <dbReference type="SAM" id="SignalP"/>
    </source>
</evidence>
<keyword evidence="6 14" id="KW-0732">Signal</keyword>
<dbReference type="GO" id="GO:0034975">
    <property type="term" value="P:protein folding in endoplasmic reticulum"/>
    <property type="evidence" value="ECO:0007669"/>
    <property type="project" value="TreeGrafter"/>
</dbReference>
<evidence type="ECO:0000256" key="12">
    <source>
        <dbReference type="SAM" id="MobiDB-lite"/>
    </source>
</evidence>
<dbReference type="Gene3D" id="2.130.10.10">
    <property type="entry name" value="YVTN repeat-like/Quinoprotein amine dehydrogenase"/>
    <property type="match status" value="1"/>
</dbReference>
<comment type="caution">
    <text evidence="17">The sequence shown here is derived from an EMBL/GenBank/DDBJ whole genome shotgun (WGS) entry which is preliminary data.</text>
</comment>
<evidence type="ECO:0000256" key="10">
    <source>
        <dbReference type="ARBA" id="ARBA00023136"/>
    </source>
</evidence>
<dbReference type="InterPro" id="IPR020904">
    <property type="entry name" value="Sc_DH/Rdtase_CS"/>
</dbReference>
<dbReference type="SUPFAM" id="SSF51735">
    <property type="entry name" value="NAD(P)-binding Rossmann-fold domains"/>
    <property type="match status" value="1"/>
</dbReference>
<evidence type="ECO:0000256" key="4">
    <source>
        <dbReference type="ARBA" id="ARBA00020824"/>
    </source>
</evidence>
<evidence type="ECO:0000256" key="7">
    <source>
        <dbReference type="ARBA" id="ARBA00022824"/>
    </source>
</evidence>
<evidence type="ECO:0000256" key="9">
    <source>
        <dbReference type="ARBA" id="ARBA00022989"/>
    </source>
</evidence>
<dbReference type="EMBL" id="JYNV01000333">
    <property type="protein sequence ID" value="KZM18407.1"/>
    <property type="molecule type" value="Genomic_DNA"/>
</dbReference>
<keyword evidence="10 13" id="KW-0472">Membrane</keyword>
<dbReference type="InterPro" id="IPR011047">
    <property type="entry name" value="Quinoprotein_ADH-like_sf"/>
</dbReference>
<evidence type="ECO:0000256" key="11">
    <source>
        <dbReference type="ARBA" id="ARBA00023180"/>
    </source>
</evidence>
<evidence type="ECO:0000259" key="15">
    <source>
        <dbReference type="Pfam" id="PF07774"/>
    </source>
</evidence>
<dbReference type="SUPFAM" id="SSF50998">
    <property type="entry name" value="Quinoprotein alcohol dehydrogenase-like"/>
    <property type="match status" value="1"/>
</dbReference>
<dbReference type="InterPro" id="IPR036291">
    <property type="entry name" value="NAD(P)-bd_dom_sf"/>
</dbReference>
<dbReference type="InterPro" id="IPR011678">
    <property type="entry name" value="EMC1_C"/>
</dbReference>
<dbReference type="Pfam" id="PF07774">
    <property type="entry name" value="EMC1_C"/>
    <property type="match status" value="1"/>
</dbReference>
<dbReference type="PANTHER" id="PTHR21573:SF0">
    <property type="entry name" value="ER MEMBRANE PROTEIN COMPLEX SUBUNIT 1"/>
    <property type="match status" value="1"/>
</dbReference>
<evidence type="ECO:0000313" key="17">
    <source>
        <dbReference type="EMBL" id="KZM18407.1"/>
    </source>
</evidence>
<dbReference type="InterPro" id="IPR026895">
    <property type="entry name" value="EMC1"/>
</dbReference>
<keyword evidence="11" id="KW-0325">Glycoprotein</keyword>
<reference evidence="17 18" key="1">
    <citation type="journal article" date="2016" name="Sci. Rep.">
        <title>Draft genome sequencing and secretome analysis of fungal phytopathogen Ascochyta rabiei provides insight into the necrotrophic effector repertoire.</title>
        <authorList>
            <person name="Verma S."/>
            <person name="Gazara R.K."/>
            <person name="Nizam S."/>
            <person name="Parween S."/>
            <person name="Chattopadhyay D."/>
            <person name="Verma P.K."/>
        </authorList>
    </citation>
    <scope>NUCLEOTIDE SEQUENCE [LARGE SCALE GENOMIC DNA]</scope>
    <source>
        <strain evidence="17 18">ArDII</strain>
    </source>
</reference>
<evidence type="ECO:0000256" key="6">
    <source>
        <dbReference type="ARBA" id="ARBA00022729"/>
    </source>
</evidence>
<evidence type="ECO:0000256" key="8">
    <source>
        <dbReference type="ARBA" id="ARBA00022857"/>
    </source>
</evidence>
<comment type="similarity">
    <text evidence="2">Belongs to the EMC1 family.</text>
</comment>
<sequence>MRLHAALSLAACLAPVSAIFEDDAYHIDFHYALLGLPKRDATFFQKPYGGSKASLLYSISENQTIGAINPKDGALVWRQHPASEPRSKGHLRAADEQDTIVSAAGNRVTAWSSSDGRLVWETNVDGAVVEDLEILEQEDGITKDEAKDAIVLVSGTSHGVKRLDGKTGRVKWTYEDTSSDMPFQVSTSPTTIYYISLHPSIIGAGSKLKVTSLSPITGKKLDQYTLSSDTEITSRDHIVFAGANTAAPILAWTDKTNKVLKVNIIGTKAVTSFNTPGNYAIEKVVLHAPGHVNSQAHFLVEYQTAFGHSAEVYHVDLKKNTVSKAYSLPELQVRGTFATSTSDANVHFVRITEDEVSVVSSTSHGILGRWPTAGSPALAGGYPVHAVSEVVVKSGAATATRSAVLFSNGQWALIRNGEIAWTRPEFLSQASSAVWAGLPEVETLAAELEVERHQNVVSAYVHRVKRHIQDLEHFPAWAQSLPQRLLGSVVGKPKESTVDDIQQDTFGFHRLVVIATESGRLAALDVGSRGKVLWNVHLERFADTKFEYPTLKAHSGYVEVKDPSFDGSVFINSTTGGLASSVNLQMHMPLVAEGQKLVSFGLANGVLTGTLPNQPSSESIWSFEPPSGERIVGYTLRPLNDPVASIGKVLGDRRVLYKYLNPNLVLVTAVSDSTRTASVYLLDSASGQLLHTMSHSDIDTSRPIPSTISENWFSYSLTVDSTSSPESRGHQLIVSDLYESPLPDDRGPLGASSNSSILEPSSSQGDAAKPYVLSQSYQIAAEISHMTVTQTRQGITSRELIITIPSTNSLVGIPRQVIDPRRPIGRDPTANEQAEGLSRYTPLLPLDSKWHLTHKYEVLGIRDVITSESGIESTSLVFAYGHDIFGTRVAPSFAFDILGKGFNKIQMLLTVAALFVGVLFVAPLWTLHHTDDCDPITSTIFNCSASPPSIEDRKEGHSNMSDQKKYSNKLQGLRILIIGGSSGIGFCTAEACLEYGALVTIASSNSSRVEAAVSKLQSAYPSAKSGVYGLTVDLSKSDTLESELKTLFDQTVKNMGGEKLDHVIFTAGDALATMKLADMTMESILKAGQIRFFAPLLAAKFVPQYVKNSHESSYTITTGSISERPMPDWSVIGSFAGGHHSMVRNLALDMKPIRVNGVSPGVVDTELWKMPKEEKEKLMEQMSKKMATGTPGKPEYVAESFLSCMRDYNMDGAMIRTDGGGLFM</sequence>
<accession>A0A162VEM1</accession>
<gene>
    <name evidence="17" type="ORF">ST47_g10531</name>
</gene>
<dbReference type="GO" id="GO:0072546">
    <property type="term" value="C:EMC complex"/>
    <property type="evidence" value="ECO:0007669"/>
    <property type="project" value="InterPro"/>
</dbReference>
<evidence type="ECO:0000256" key="1">
    <source>
        <dbReference type="ARBA" id="ARBA00004115"/>
    </source>
</evidence>
<protein>
    <recommendedName>
        <fullName evidence="4">ER membrane protein complex subunit 1</fullName>
    </recommendedName>
</protein>
<proteinExistence type="inferred from homology"/>
<keyword evidence="9 13" id="KW-1133">Transmembrane helix</keyword>
<dbReference type="PROSITE" id="PS00061">
    <property type="entry name" value="ADH_SHORT"/>
    <property type="match status" value="1"/>
</dbReference>
<feature type="compositionally biased region" description="Low complexity" evidence="12">
    <location>
        <begin position="752"/>
        <end position="763"/>
    </location>
</feature>
<feature type="transmembrane region" description="Helical" evidence="13">
    <location>
        <begin position="907"/>
        <end position="927"/>
    </location>
</feature>
<evidence type="ECO:0000256" key="5">
    <source>
        <dbReference type="ARBA" id="ARBA00022692"/>
    </source>
</evidence>
<dbReference type="Pfam" id="PF23441">
    <property type="entry name" value="SDR"/>
    <property type="match status" value="1"/>
</dbReference>
<dbReference type="PANTHER" id="PTHR21573">
    <property type="entry name" value="ER MEMBRANE PROTEIN COMPLEX SUBUNIT 1"/>
    <property type="match status" value="1"/>
</dbReference>
<dbReference type="Proteomes" id="UP000076837">
    <property type="component" value="Unassembled WGS sequence"/>
</dbReference>
<feature type="chain" id="PRO_5007840561" description="ER membrane protein complex subunit 1" evidence="14">
    <location>
        <begin position="19"/>
        <end position="1224"/>
    </location>
</feature>
<keyword evidence="8" id="KW-0521">NADP</keyword>
<keyword evidence="18" id="KW-1185">Reference proteome</keyword>
<dbReference type="Gene3D" id="3.40.50.720">
    <property type="entry name" value="NAD(P)-binding Rossmann-like Domain"/>
    <property type="match status" value="1"/>
</dbReference>
<feature type="domain" description="EMC1 first beta-propeller" evidence="16">
    <location>
        <begin position="18"/>
        <end position="425"/>
    </location>
</feature>
<dbReference type="InterPro" id="IPR058545">
    <property type="entry name" value="Beta-prop_EMC1_1st"/>
</dbReference>
<dbReference type="STRING" id="5454.A0A162VEM1"/>
<comment type="subunit">
    <text evidence="3">Component of the ER membrane protein complex (EMC).</text>
</comment>
<dbReference type="InterPro" id="IPR057571">
    <property type="entry name" value="SDR_PhqE-like"/>
</dbReference>
<evidence type="ECO:0000259" key="16">
    <source>
        <dbReference type="Pfam" id="PF25293"/>
    </source>
</evidence>
<evidence type="ECO:0000256" key="2">
    <source>
        <dbReference type="ARBA" id="ARBA00007904"/>
    </source>
</evidence>
<dbReference type="Pfam" id="PF25293">
    <property type="entry name" value="Beta-prop_EMC1_N"/>
    <property type="match status" value="1"/>
</dbReference>
<dbReference type="AlphaFoldDB" id="A0A162VEM1"/>
<keyword evidence="5 13" id="KW-0812">Transmembrane</keyword>
<feature type="domain" description="ER membrane protein complex subunit 1 C-terminal" evidence="15">
    <location>
        <begin position="709"/>
        <end position="925"/>
    </location>
</feature>
<feature type="signal peptide" evidence="14">
    <location>
        <begin position="1"/>
        <end position="18"/>
    </location>
</feature>
<dbReference type="PRINTS" id="PR00081">
    <property type="entry name" value="GDHRDH"/>
</dbReference>
<dbReference type="CDD" id="cd05233">
    <property type="entry name" value="SDR_c"/>
    <property type="match status" value="1"/>
</dbReference>
<feature type="region of interest" description="Disordered" evidence="12">
    <location>
        <begin position="743"/>
        <end position="766"/>
    </location>
</feature>
<organism evidence="17 18">
    <name type="scientific">Didymella rabiei</name>
    <name type="common">Chickpea ascochyta blight fungus</name>
    <name type="synonym">Mycosphaerella rabiei</name>
    <dbReference type="NCBI Taxonomy" id="5454"/>
    <lineage>
        <taxon>Eukaryota</taxon>
        <taxon>Fungi</taxon>
        <taxon>Dikarya</taxon>
        <taxon>Ascomycota</taxon>
        <taxon>Pezizomycotina</taxon>
        <taxon>Dothideomycetes</taxon>
        <taxon>Pleosporomycetidae</taxon>
        <taxon>Pleosporales</taxon>
        <taxon>Pleosporineae</taxon>
        <taxon>Didymellaceae</taxon>
        <taxon>Ascochyta</taxon>
    </lineage>
</organism>
<evidence type="ECO:0000256" key="3">
    <source>
        <dbReference type="ARBA" id="ARBA00011276"/>
    </source>
</evidence>
<evidence type="ECO:0000313" key="18">
    <source>
        <dbReference type="Proteomes" id="UP000076837"/>
    </source>
</evidence>
<evidence type="ECO:0000256" key="13">
    <source>
        <dbReference type="SAM" id="Phobius"/>
    </source>
</evidence>